<dbReference type="Gene3D" id="1.20.1270.60">
    <property type="entry name" value="Arfaptin homology (AH) domain/BAR domain"/>
    <property type="match status" value="1"/>
</dbReference>
<dbReference type="InterPro" id="IPR047237">
    <property type="entry name" value="PTB_APPL"/>
</dbReference>
<dbReference type="GO" id="GO:0032587">
    <property type="term" value="C:ruffle membrane"/>
    <property type="evidence" value="ECO:0007669"/>
    <property type="project" value="UniProtKB-SubCell"/>
</dbReference>
<keyword evidence="8" id="KW-0472">Membrane</keyword>
<proteinExistence type="predicted"/>
<dbReference type="GO" id="GO:0005634">
    <property type="term" value="C:nucleus"/>
    <property type="evidence" value="ECO:0007669"/>
    <property type="project" value="UniProtKB-SubCell"/>
</dbReference>
<evidence type="ECO:0000256" key="10">
    <source>
        <dbReference type="ARBA" id="ARBA00023273"/>
    </source>
</evidence>
<comment type="caution">
    <text evidence="18">The sequence shown here is derived from an EMBL/GenBank/DDBJ whole genome shotgun (WGS) entry which is preliminary data.</text>
</comment>
<dbReference type="FunFam" id="1.20.1270.60:FF:000031">
    <property type="entry name" value="Putative DCC-interacting protein 13-beta isoform 2"/>
    <property type="match status" value="1"/>
</dbReference>
<evidence type="ECO:0000256" key="8">
    <source>
        <dbReference type="ARBA" id="ARBA00023136"/>
    </source>
</evidence>
<dbReference type="Pfam" id="PF00640">
    <property type="entry name" value="PID"/>
    <property type="match status" value="1"/>
</dbReference>
<evidence type="ECO:0000256" key="9">
    <source>
        <dbReference type="ARBA" id="ARBA00023242"/>
    </source>
</evidence>
<evidence type="ECO:0000256" key="6">
    <source>
        <dbReference type="ARBA" id="ARBA00022490"/>
    </source>
</evidence>
<keyword evidence="10" id="KW-0966">Cell projection</keyword>
<dbReference type="PANTHER" id="PTHR46415:SF1">
    <property type="entry name" value="DCC-INTERACTING PROTEIN 13-BETA"/>
    <property type="match status" value="1"/>
</dbReference>
<organism evidence="18 19">
    <name type="scientific">Rousettus aegyptiacus</name>
    <name type="common">Egyptian fruit bat</name>
    <name type="synonym">Pteropus aegyptiacus</name>
    <dbReference type="NCBI Taxonomy" id="9407"/>
    <lineage>
        <taxon>Eukaryota</taxon>
        <taxon>Metazoa</taxon>
        <taxon>Chordata</taxon>
        <taxon>Craniata</taxon>
        <taxon>Vertebrata</taxon>
        <taxon>Euteleostomi</taxon>
        <taxon>Mammalia</taxon>
        <taxon>Eutheria</taxon>
        <taxon>Laurasiatheria</taxon>
        <taxon>Chiroptera</taxon>
        <taxon>Yinpterochiroptera</taxon>
        <taxon>Pteropodoidea</taxon>
        <taxon>Pteropodidae</taxon>
        <taxon>Rousettinae</taxon>
        <taxon>Rousettus</taxon>
    </lineage>
</organism>
<dbReference type="GO" id="GO:0042592">
    <property type="term" value="P:homeostatic process"/>
    <property type="evidence" value="ECO:0007669"/>
    <property type="project" value="UniProtKB-ARBA"/>
</dbReference>
<evidence type="ECO:0000256" key="3">
    <source>
        <dbReference type="ARBA" id="ARBA00004580"/>
    </source>
</evidence>
<dbReference type="InterPro" id="IPR004148">
    <property type="entry name" value="BAR_dom"/>
</dbReference>
<dbReference type="SUPFAM" id="SSF103657">
    <property type="entry name" value="BAR/IMD domain-like"/>
    <property type="match status" value="1"/>
</dbReference>
<dbReference type="GO" id="GO:0071363">
    <property type="term" value="P:cellular response to growth factor stimulus"/>
    <property type="evidence" value="ECO:0007669"/>
    <property type="project" value="UniProtKB-ARBA"/>
</dbReference>
<dbReference type="SMART" id="SM00462">
    <property type="entry name" value="PTB"/>
    <property type="match status" value="1"/>
</dbReference>
<keyword evidence="11" id="KW-0131">Cell cycle</keyword>
<protein>
    <recommendedName>
        <fullName evidence="13">DCC-interacting protein 13-beta</fullName>
    </recommendedName>
    <alternativeName>
        <fullName evidence="14">Adapter protein containing PH domain, PTB domain and leucine zipper motif 2</fullName>
    </alternativeName>
</protein>
<dbReference type="Pfam" id="PF16746">
    <property type="entry name" value="BAR_3"/>
    <property type="match status" value="1"/>
</dbReference>
<evidence type="ECO:0000256" key="1">
    <source>
        <dbReference type="ARBA" id="ARBA00004123"/>
    </source>
</evidence>
<gene>
    <name evidence="18" type="ORF">HJG63_000857</name>
</gene>
<dbReference type="SUPFAM" id="SSF50729">
    <property type="entry name" value="PH domain-like"/>
    <property type="match status" value="2"/>
</dbReference>
<evidence type="ECO:0000256" key="11">
    <source>
        <dbReference type="ARBA" id="ARBA00023306"/>
    </source>
</evidence>
<dbReference type="PROSITE" id="PS50003">
    <property type="entry name" value="PH_DOMAIN"/>
    <property type="match status" value="1"/>
</dbReference>
<comment type="subcellular location">
    <subcellularLocation>
        <location evidence="4">Cell projection</location>
        <location evidence="4">Ruffle membrane</location>
    </subcellularLocation>
    <subcellularLocation>
        <location evidence="3">Cytoplasmic vesicle</location>
        <location evidence="3">Phagosome membrane</location>
    </subcellularLocation>
    <subcellularLocation>
        <location evidence="2">Early endosome membrane</location>
        <topology evidence="2">Peripheral membrane protein</topology>
    </subcellularLocation>
    <subcellularLocation>
        <location evidence="1">Nucleus</location>
    </subcellularLocation>
</comment>
<dbReference type="InterPro" id="IPR001849">
    <property type="entry name" value="PH_domain"/>
</dbReference>
<keyword evidence="12" id="KW-0968">Cytoplasmic vesicle</keyword>
<dbReference type="Pfam" id="PF00169">
    <property type="entry name" value="PH"/>
    <property type="match status" value="1"/>
</dbReference>
<evidence type="ECO:0000313" key="18">
    <source>
        <dbReference type="EMBL" id="KAF6493555.1"/>
    </source>
</evidence>
<evidence type="ECO:0000256" key="15">
    <source>
        <dbReference type="SAM" id="MobiDB-lite"/>
    </source>
</evidence>
<dbReference type="GO" id="GO:0046325">
    <property type="term" value="P:negative regulation of D-glucose import"/>
    <property type="evidence" value="ECO:0007669"/>
    <property type="project" value="UniProtKB-ARBA"/>
</dbReference>
<evidence type="ECO:0000256" key="7">
    <source>
        <dbReference type="ARBA" id="ARBA00022753"/>
    </source>
</evidence>
<dbReference type="CDD" id="cd13247">
    <property type="entry name" value="BAR-PH_APPL"/>
    <property type="match status" value="1"/>
</dbReference>
<dbReference type="InterPro" id="IPR011993">
    <property type="entry name" value="PH-like_dom_sf"/>
</dbReference>
<dbReference type="CDD" id="cd13158">
    <property type="entry name" value="PTB_APPL"/>
    <property type="match status" value="1"/>
</dbReference>
<reference evidence="18 19" key="1">
    <citation type="journal article" date="2020" name="Nature">
        <title>Six reference-quality genomes reveal evolution of bat adaptations.</title>
        <authorList>
            <person name="Jebb D."/>
            <person name="Huang Z."/>
            <person name="Pippel M."/>
            <person name="Hughes G.M."/>
            <person name="Lavrichenko K."/>
            <person name="Devanna P."/>
            <person name="Winkler S."/>
            <person name="Jermiin L.S."/>
            <person name="Skirmuntt E.C."/>
            <person name="Katzourakis A."/>
            <person name="Burkitt-Gray L."/>
            <person name="Ray D.A."/>
            <person name="Sullivan K.A.M."/>
            <person name="Roscito J.G."/>
            <person name="Kirilenko B.M."/>
            <person name="Davalos L.M."/>
            <person name="Corthals A.P."/>
            <person name="Power M.L."/>
            <person name="Jones G."/>
            <person name="Ransome R.D."/>
            <person name="Dechmann D.K.N."/>
            <person name="Locatelli A.G."/>
            <person name="Puechmaille S.J."/>
            <person name="Fedrigo O."/>
            <person name="Jarvis E.D."/>
            <person name="Hiller M."/>
            <person name="Vernes S.C."/>
            <person name="Myers E.W."/>
            <person name="Teeling E.C."/>
        </authorList>
    </citation>
    <scope>NUCLEOTIDE SEQUENCE [LARGE SCALE GENOMIC DNA]</scope>
    <source>
        <strain evidence="18">MRouAeg1</strain>
        <tissue evidence="18">Muscle</tissue>
    </source>
</reference>
<evidence type="ECO:0000256" key="4">
    <source>
        <dbReference type="ARBA" id="ARBA00004632"/>
    </source>
</evidence>
<dbReference type="FunFam" id="2.30.29.30:FF:000160">
    <property type="entry name" value="DCC-interacting protein 13-beta isoform X2"/>
    <property type="match status" value="1"/>
</dbReference>
<dbReference type="PANTHER" id="PTHR46415">
    <property type="entry name" value="ADAPTOR PROTEIN, PHOSPHOTYROSINE INTERACTION, PH DOMAIN AND LEUCINE ZIPPER-CONTAINING 2"/>
    <property type="match status" value="1"/>
</dbReference>
<dbReference type="InterPro" id="IPR047236">
    <property type="entry name" value="PH_DP13A/B"/>
</dbReference>
<sequence>MPAVDKLLLEEALQDSPQTRSLLSVFEEDAGTLTDYTNQLLQAMQRVYGAQNEMCLATQQLSKQLLAYEKQNFALGKGDEEVISTLHYFSKVVDELNVLHTELAKQLADTMVLPIIQFREKDLTEVSTLKDLFGLASSDVSLLLEHDLSMAKYSRLPKKKENEKVKTEVVKEVVAARRKQHLSSLQYYCALNALQYRKRVAMMEPMMGFAHGQINFFKKGAEMFSRSMDSFLSSVADMVHSIQGELEAEADAMRASQQELLSVDESVYTPDFDVATPRSNRGLVQKAGYLNLRTKTGLVTTTWERLYFFTQGGNLMCQPRGAVAGGLIQDLDNCSVMAVDCEDRRYCFQITTPNGKSGIILQAESRKENEEWICAINNISRQIYLTDNPEAVAIKLNQTALQAVTPITSFGKKQESSCPSENPENSEMENDKIVPKATVSIPEAEELIAPGTPIQFDIVLPATEFLDQNRGSRRINPFGETEDDTFPEAEDSLLQQMFIVRFLGSMAVKTDATTEVIYEAMRQVLAARAIHNIFRMTESHLMVTSQTLRLIDPQTQVSRASFELPSVTQFAAHQENKRLVGFVVRVPESTGGESLSTYIFESNSEGEKICYAINLGKEIIEVQKDPEALAQLMLSIPLTNDGKYVLLNDQPDDSDGNPSENRGAESEA</sequence>
<dbReference type="PROSITE" id="PS01179">
    <property type="entry name" value="PID"/>
    <property type="match status" value="1"/>
</dbReference>
<dbReference type="Gene3D" id="2.30.29.30">
    <property type="entry name" value="Pleckstrin-homology domain (PH domain)/Phosphotyrosine-binding domain (PTB)"/>
    <property type="match status" value="2"/>
</dbReference>
<dbReference type="InterPro" id="IPR047181">
    <property type="entry name" value="DP13A/B"/>
</dbReference>
<feature type="domain" description="PH" evidence="17">
    <location>
        <begin position="283"/>
        <end position="381"/>
    </location>
</feature>
<evidence type="ECO:0000259" key="16">
    <source>
        <dbReference type="PROSITE" id="PS01179"/>
    </source>
</evidence>
<keyword evidence="7" id="KW-0967">Endosome</keyword>
<dbReference type="FunFam" id="2.30.29.30:FF:000067">
    <property type="entry name" value="Putative DCC-interacting protein 13-beta isoform 2"/>
    <property type="match status" value="1"/>
</dbReference>
<dbReference type="EMBL" id="JACASE010000002">
    <property type="protein sequence ID" value="KAF6493555.1"/>
    <property type="molecule type" value="Genomic_DNA"/>
</dbReference>
<dbReference type="GO" id="GO:0007166">
    <property type="term" value="P:cell surface receptor signaling pathway"/>
    <property type="evidence" value="ECO:0007669"/>
    <property type="project" value="UniProtKB-ARBA"/>
</dbReference>
<evidence type="ECO:0000256" key="2">
    <source>
        <dbReference type="ARBA" id="ARBA00004220"/>
    </source>
</evidence>
<feature type="region of interest" description="Disordered" evidence="15">
    <location>
        <begin position="648"/>
        <end position="668"/>
    </location>
</feature>
<dbReference type="GO" id="GO:0031901">
    <property type="term" value="C:early endosome membrane"/>
    <property type="evidence" value="ECO:0007669"/>
    <property type="project" value="UniProtKB-SubCell"/>
</dbReference>
<keyword evidence="9" id="KW-0539">Nucleus</keyword>
<evidence type="ECO:0000256" key="13">
    <source>
        <dbReference type="ARBA" id="ARBA00068677"/>
    </source>
</evidence>
<evidence type="ECO:0000256" key="12">
    <source>
        <dbReference type="ARBA" id="ARBA00023329"/>
    </source>
</evidence>
<name>A0A7J8JB36_ROUAE</name>
<dbReference type="InterPro" id="IPR006020">
    <property type="entry name" value="PTB/PI_dom"/>
</dbReference>
<evidence type="ECO:0000313" key="19">
    <source>
        <dbReference type="Proteomes" id="UP000593571"/>
    </source>
</evidence>
<feature type="domain" description="PID" evidence="16">
    <location>
        <begin position="498"/>
        <end position="614"/>
    </location>
</feature>
<dbReference type="InterPro" id="IPR027267">
    <property type="entry name" value="AH/BAR_dom_sf"/>
</dbReference>
<dbReference type="Proteomes" id="UP000593571">
    <property type="component" value="Unassembled WGS sequence"/>
</dbReference>
<keyword evidence="6" id="KW-0963">Cytoplasm</keyword>
<keyword evidence="19" id="KW-1185">Reference proteome</keyword>
<evidence type="ECO:0000256" key="5">
    <source>
        <dbReference type="ARBA" id="ARBA00022475"/>
    </source>
</evidence>
<dbReference type="AlphaFoldDB" id="A0A7J8JB36"/>
<evidence type="ECO:0000256" key="14">
    <source>
        <dbReference type="ARBA" id="ARBA00076401"/>
    </source>
</evidence>
<dbReference type="GO" id="GO:0030670">
    <property type="term" value="C:phagocytic vesicle membrane"/>
    <property type="evidence" value="ECO:0007669"/>
    <property type="project" value="UniProtKB-SubCell"/>
</dbReference>
<accession>A0A7J8JB36</accession>
<evidence type="ECO:0000259" key="17">
    <source>
        <dbReference type="PROSITE" id="PS50003"/>
    </source>
</evidence>
<keyword evidence="5" id="KW-1003">Cell membrane</keyword>
<dbReference type="SMART" id="SM00233">
    <property type="entry name" value="PH"/>
    <property type="match status" value="1"/>
</dbReference>